<dbReference type="AlphaFoldDB" id="A0A7Y9PFS8"/>
<dbReference type="Pfam" id="PF18478">
    <property type="entry name" value="PIN_10"/>
    <property type="match status" value="1"/>
</dbReference>
<accession>A0A7Y9PFS8</accession>
<reference evidence="2 3" key="1">
    <citation type="submission" date="2020-07" db="EMBL/GenBank/DDBJ databases">
        <title>Genomic Encyclopedia of Type Strains, Phase IV (KMG-V): Genome sequencing to study the core and pangenomes of soil and plant-associated prokaryotes.</title>
        <authorList>
            <person name="Whitman W."/>
        </authorList>
    </citation>
    <scope>NUCLEOTIDE SEQUENCE [LARGE SCALE GENOMIC DNA]</scope>
    <source>
        <strain evidence="2 3">X4EP2</strain>
    </source>
</reference>
<comment type="caution">
    <text evidence="2">The sequence shown here is derived from an EMBL/GenBank/DDBJ whole genome shotgun (WGS) entry which is preliminary data.</text>
</comment>
<evidence type="ECO:0000259" key="1">
    <source>
        <dbReference type="Pfam" id="PF18478"/>
    </source>
</evidence>
<dbReference type="RefSeq" id="WP_179489081.1">
    <property type="nucleotide sequence ID" value="NZ_JACCCW010000001.1"/>
</dbReference>
<proteinExistence type="predicted"/>
<dbReference type="EMBL" id="JACCCW010000001">
    <property type="protein sequence ID" value="NYF79118.1"/>
    <property type="molecule type" value="Genomic_DNA"/>
</dbReference>
<sequence length="152" mass="16987">MGDEPIEGGIAEFVVFLDENHCRNPHLVAALVSGGVSLERHLDHFAQGIPDIEWLPVIAQRGWVLLTADARIRRKSRINMLERRAVGEYQLRMFYFSTNQSSGREMGDTLRRALPKMKAICDAQAPPFTASINKAGEVTLRDTSSSFIDSDD</sequence>
<dbReference type="InterPro" id="IPR041375">
    <property type="entry name" value="VapC45_PIN-like"/>
</dbReference>
<organism evidence="2 3">
    <name type="scientific">Granulicella arctica</name>
    <dbReference type="NCBI Taxonomy" id="940613"/>
    <lineage>
        <taxon>Bacteria</taxon>
        <taxon>Pseudomonadati</taxon>
        <taxon>Acidobacteriota</taxon>
        <taxon>Terriglobia</taxon>
        <taxon>Terriglobales</taxon>
        <taxon>Acidobacteriaceae</taxon>
        <taxon>Granulicella</taxon>
    </lineage>
</organism>
<gene>
    <name evidence="2" type="ORF">HDF17_001405</name>
</gene>
<feature type="domain" description="VapC45 PIN like" evidence="1">
    <location>
        <begin position="14"/>
        <end position="97"/>
    </location>
</feature>
<protein>
    <recommendedName>
        <fullName evidence="1">VapC45 PIN like domain-containing protein</fullName>
    </recommendedName>
</protein>
<dbReference type="Proteomes" id="UP000589520">
    <property type="component" value="Unassembled WGS sequence"/>
</dbReference>
<name>A0A7Y9PFS8_9BACT</name>
<keyword evidence="3" id="KW-1185">Reference proteome</keyword>
<evidence type="ECO:0000313" key="2">
    <source>
        <dbReference type="EMBL" id="NYF79118.1"/>
    </source>
</evidence>
<evidence type="ECO:0000313" key="3">
    <source>
        <dbReference type="Proteomes" id="UP000589520"/>
    </source>
</evidence>